<evidence type="ECO:0000256" key="1">
    <source>
        <dbReference type="ARBA" id="ARBA00001974"/>
    </source>
</evidence>
<dbReference type="PANTHER" id="PTHR43563">
    <property type="entry name" value="AMINE OXIDASE"/>
    <property type="match status" value="1"/>
</dbReference>
<dbReference type="PRINTS" id="PR00757">
    <property type="entry name" value="AMINEOXDASEF"/>
</dbReference>
<dbReference type="InterPro" id="IPR036188">
    <property type="entry name" value="FAD/NAD-bd_sf"/>
</dbReference>
<evidence type="ECO:0000313" key="6">
    <source>
        <dbReference type="EMBL" id="TCJ28353.1"/>
    </source>
</evidence>
<evidence type="ECO:0000259" key="5">
    <source>
        <dbReference type="Pfam" id="PF01593"/>
    </source>
</evidence>
<feature type="binding site" evidence="4">
    <location>
        <begin position="39"/>
        <end position="40"/>
    </location>
    <ligand>
        <name>FAD</name>
        <dbReference type="ChEBI" id="CHEBI:57692"/>
    </ligand>
</feature>
<dbReference type="OrthoDB" id="337830at2"/>
<dbReference type="InterPro" id="IPR002937">
    <property type="entry name" value="Amino_oxidase"/>
</dbReference>
<keyword evidence="7" id="KW-1185">Reference proteome</keyword>
<dbReference type="Gene3D" id="3.90.660.10">
    <property type="match status" value="1"/>
</dbReference>
<sequence length="463" mass="49521">MNTKAPAKTVDVVVVGAGLSGLAAARTLQKAGLDVHVIEAADRVGGRVRSANVAGAHLDLGGTFVGPTQDRIIALSEEVGVKRFATYVEGGNLMHWGGTRRSYRGTIPSIGPIALVDAGRIQSALDKLSRSVPPGRPWDAPNAQELDAQSLGSWMRAHRATASTYEIFAIASRATWGCEPDELSLLHALHYIAMAGGLDLLLDTKNGAQEEHFVEGTHEIAARVAAELGEGRVHLSQPALSIDQTGDVALVRTPDLEFLARRVVIAVPVWMRQRIKVTPSLGPDAVALGQRWPGGVLSKAYAVYDRPFWRDFGLSGQAVSDRGPAVITFDASPEDGSVGVLLGFIGGKQARMWDSLPEDERRLRALNGFAELFGEQARHPRGYLDQRWVTEEWVGGGPCAAPAPGHVLPYAKTLIEPQHLIHWAGTETADQWSGFMDGAVRAGERAAAEVIAAVSNASITDKN</sequence>
<gene>
    <name evidence="6" type="ORF">EPD65_08445</name>
</gene>
<dbReference type="Pfam" id="PF01593">
    <property type="entry name" value="Amino_oxidase"/>
    <property type="match status" value="1"/>
</dbReference>
<comment type="caution">
    <text evidence="6">The sequence shown here is derived from an EMBL/GenBank/DDBJ whole genome shotgun (WGS) entry which is preliminary data.</text>
</comment>
<dbReference type="PANTHER" id="PTHR43563:SF1">
    <property type="entry name" value="AMINE OXIDASE [FLAVIN-CONTAINING] B"/>
    <property type="match status" value="1"/>
</dbReference>
<accession>A0A4R1CB97</accession>
<dbReference type="Proteomes" id="UP000295453">
    <property type="component" value="Unassembled WGS sequence"/>
</dbReference>
<evidence type="ECO:0000256" key="2">
    <source>
        <dbReference type="ARBA" id="ARBA00005995"/>
    </source>
</evidence>
<dbReference type="SUPFAM" id="SSF51905">
    <property type="entry name" value="FAD/NAD(P)-binding domain"/>
    <property type="match status" value="1"/>
</dbReference>
<dbReference type="AlphaFoldDB" id="A0A4R1CB97"/>
<proteinExistence type="inferred from homology"/>
<protein>
    <submittedName>
        <fullName evidence="6">Flavin monoamine oxidase family protein</fullName>
    </submittedName>
</protein>
<dbReference type="Gene3D" id="3.50.50.60">
    <property type="entry name" value="FAD/NAD(P)-binding domain"/>
    <property type="match status" value="1"/>
</dbReference>
<evidence type="ECO:0000256" key="4">
    <source>
        <dbReference type="PIRSR" id="PIRSR601613-1"/>
    </source>
</evidence>
<comment type="similarity">
    <text evidence="2">Belongs to the flavin monoamine oxidase family.</text>
</comment>
<dbReference type="EMBL" id="SJZJ01000011">
    <property type="protein sequence ID" value="TCJ28353.1"/>
    <property type="molecule type" value="Genomic_DNA"/>
</dbReference>
<dbReference type="GO" id="GO:0016491">
    <property type="term" value="F:oxidoreductase activity"/>
    <property type="evidence" value="ECO:0007669"/>
    <property type="project" value="UniProtKB-KW"/>
</dbReference>
<organism evidence="6 7">
    <name type="scientific">Nocardioides jejuensis</name>
    <dbReference type="NCBI Taxonomy" id="2502782"/>
    <lineage>
        <taxon>Bacteria</taxon>
        <taxon>Bacillati</taxon>
        <taxon>Actinomycetota</taxon>
        <taxon>Actinomycetes</taxon>
        <taxon>Propionibacteriales</taxon>
        <taxon>Nocardioidaceae</taxon>
        <taxon>Nocardioides</taxon>
    </lineage>
</organism>
<feature type="binding site" evidence="4">
    <location>
        <position position="20"/>
    </location>
    <ligand>
        <name>FAD</name>
        <dbReference type="ChEBI" id="CHEBI:57692"/>
    </ligand>
</feature>
<evidence type="ECO:0000313" key="7">
    <source>
        <dbReference type="Proteomes" id="UP000295453"/>
    </source>
</evidence>
<keyword evidence="3" id="KW-0560">Oxidoreductase</keyword>
<feature type="domain" description="Amine oxidase" evidence="5">
    <location>
        <begin position="19"/>
        <end position="451"/>
    </location>
</feature>
<name>A0A4R1CB97_9ACTN</name>
<dbReference type="InterPro" id="IPR050703">
    <property type="entry name" value="Flavin_MAO"/>
</dbReference>
<feature type="binding site" evidence="4">
    <location>
        <position position="427"/>
    </location>
    <ligand>
        <name>FAD</name>
        <dbReference type="ChEBI" id="CHEBI:57692"/>
    </ligand>
</feature>
<dbReference type="InterPro" id="IPR001613">
    <property type="entry name" value="Flavin_amine_oxidase"/>
</dbReference>
<dbReference type="Gene3D" id="1.10.405.10">
    <property type="entry name" value="Guanine Nucleotide Dissociation Inhibitor, domain 1"/>
    <property type="match status" value="1"/>
</dbReference>
<evidence type="ECO:0000256" key="3">
    <source>
        <dbReference type="ARBA" id="ARBA00023002"/>
    </source>
</evidence>
<dbReference type="SUPFAM" id="SSF54373">
    <property type="entry name" value="FAD-linked reductases, C-terminal domain"/>
    <property type="match status" value="1"/>
</dbReference>
<reference evidence="6 7" key="1">
    <citation type="submission" date="2019-03" db="EMBL/GenBank/DDBJ databases">
        <authorList>
            <person name="Kim M.K.M."/>
        </authorList>
    </citation>
    <scope>NUCLEOTIDE SEQUENCE [LARGE SCALE GENOMIC DNA]</scope>
    <source>
        <strain evidence="6 7">18JY15-6</strain>
    </source>
</reference>
<feature type="binding site" evidence="4">
    <location>
        <position position="344"/>
    </location>
    <ligand>
        <name>substrate</name>
    </ligand>
</feature>
<comment type="cofactor">
    <cofactor evidence="1">
        <name>FAD</name>
        <dbReference type="ChEBI" id="CHEBI:57692"/>
    </cofactor>
</comment>
<dbReference type="RefSeq" id="WP_131583091.1">
    <property type="nucleotide sequence ID" value="NZ_SJZJ01000011.1"/>
</dbReference>